<dbReference type="KEGG" id="pde:Pden_5024"/>
<evidence type="ECO:0000313" key="2">
    <source>
        <dbReference type="EMBL" id="ABL73084.1"/>
    </source>
</evidence>
<dbReference type="EnsemblBacteria" id="ABL73084">
    <property type="protein sequence ID" value="ABL73084"/>
    <property type="gene ID" value="Pden_5024"/>
</dbReference>
<feature type="region of interest" description="Disordered" evidence="1">
    <location>
        <begin position="49"/>
        <end position="72"/>
    </location>
</feature>
<dbReference type="HOGENOM" id="CLU_2303197_0_0_5"/>
<feature type="compositionally biased region" description="Polar residues" evidence="1">
    <location>
        <begin position="49"/>
        <end position="61"/>
    </location>
</feature>
<dbReference type="AlphaFoldDB" id="A1BC40"/>
<sequence>MPVSLRAAAFLAQAMVAPPCHTDAAAGARYRSGQFAGDLSEPVLSRHSIPSSWGGLQQPMNHSEGDRSRSRRWVATTKPRHALLHAAQARTCAPPDTHEA</sequence>
<geneLocation type="plasmid" evidence="3">
    <name>pPD1222</name>
</geneLocation>
<dbReference type="Proteomes" id="UP000000361">
    <property type="component" value="Chromosome 1"/>
</dbReference>
<accession>A1BC40</accession>
<protein>
    <submittedName>
        <fullName evidence="2">Uncharacterized protein</fullName>
    </submittedName>
</protein>
<name>A1BC40_PARDP</name>
<keyword evidence="3" id="KW-1185">Reference proteome</keyword>
<gene>
    <name evidence="2" type="ordered locus">Pden_5024</name>
</gene>
<dbReference type="EMBL" id="CP000491">
    <property type="protein sequence ID" value="ABL73084.1"/>
    <property type="molecule type" value="Genomic_DNA"/>
</dbReference>
<proteinExistence type="predicted"/>
<reference evidence="3" key="1">
    <citation type="submission" date="2006-12" db="EMBL/GenBank/DDBJ databases">
        <title>Complete sequence of plasmid 1 of Paracoccus denitrificans PD1222.</title>
        <authorList>
            <person name="Copeland A."/>
            <person name="Lucas S."/>
            <person name="Lapidus A."/>
            <person name="Barry K."/>
            <person name="Detter J.C."/>
            <person name="Glavina del Rio T."/>
            <person name="Hammon N."/>
            <person name="Israni S."/>
            <person name="Dalin E."/>
            <person name="Tice H."/>
            <person name="Pitluck S."/>
            <person name="Munk A.C."/>
            <person name="Brettin T."/>
            <person name="Bruce D."/>
            <person name="Han C."/>
            <person name="Tapia R."/>
            <person name="Gilna P."/>
            <person name="Schmutz J."/>
            <person name="Larimer F."/>
            <person name="Land M."/>
            <person name="Hauser L."/>
            <person name="Kyrpides N."/>
            <person name="Lykidis A."/>
            <person name="Spiro S."/>
            <person name="Richardson D.J."/>
            <person name="Moir J.W.B."/>
            <person name="Ferguson S.J."/>
            <person name="van Spanning R.J.M."/>
            <person name="Richardson P."/>
        </authorList>
    </citation>
    <scope>NUCLEOTIDE SEQUENCE [LARGE SCALE GENOMIC DNA]</scope>
    <source>
        <strain evidence="3">Pd 1222</strain>
        <plasmid evidence="3">pPD1222</plasmid>
    </source>
</reference>
<organism evidence="2 3">
    <name type="scientific">Paracoccus denitrificans (strain Pd 1222)</name>
    <dbReference type="NCBI Taxonomy" id="318586"/>
    <lineage>
        <taxon>Bacteria</taxon>
        <taxon>Pseudomonadati</taxon>
        <taxon>Pseudomonadota</taxon>
        <taxon>Alphaproteobacteria</taxon>
        <taxon>Rhodobacterales</taxon>
        <taxon>Paracoccaceae</taxon>
        <taxon>Paracoccus</taxon>
    </lineage>
</organism>
<evidence type="ECO:0000313" key="3">
    <source>
        <dbReference type="Proteomes" id="UP000000361"/>
    </source>
</evidence>
<evidence type="ECO:0000256" key="1">
    <source>
        <dbReference type="SAM" id="MobiDB-lite"/>
    </source>
</evidence>
<keyword evidence="2" id="KW-0614">Plasmid</keyword>